<feature type="transmembrane region" description="Helical" evidence="5">
    <location>
        <begin position="356"/>
        <end position="375"/>
    </location>
</feature>
<evidence type="ECO:0000259" key="6">
    <source>
        <dbReference type="Pfam" id="PF12698"/>
    </source>
</evidence>
<dbReference type="RefSeq" id="WP_111063320.1">
    <property type="nucleotide sequence ID" value="NZ_JBHUCU010000007.1"/>
</dbReference>
<comment type="caution">
    <text evidence="7">The sequence shown here is derived from an EMBL/GenBank/DDBJ whole genome shotgun (WGS) entry which is preliminary data.</text>
</comment>
<dbReference type="OrthoDB" id="9768837at2"/>
<evidence type="ECO:0000256" key="2">
    <source>
        <dbReference type="ARBA" id="ARBA00022692"/>
    </source>
</evidence>
<dbReference type="Pfam" id="PF12698">
    <property type="entry name" value="ABC2_membrane_3"/>
    <property type="match status" value="1"/>
</dbReference>
<dbReference type="EMBL" id="QKSB01000006">
    <property type="protein sequence ID" value="PZE16711.1"/>
    <property type="molecule type" value="Genomic_DNA"/>
</dbReference>
<organism evidence="7 8">
    <name type="scientific">Putridiphycobacter roseus</name>
    <dbReference type="NCBI Taxonomy" id="2219161"/>
    <lineage>
        <taxon>Bacteria</taxon>
        <taxon>Pseudomonadati</taxon>
        <taxon>Bacteroidota</taxon>
        <taxon>Flavobacteriia</taxon>
        <taxon>Flavobacteriales</taxon>
        <taxon>Crocinitomicaceae</taxon>
        <taxon>Putridiphycobacter</taxon>
    </lineage>
</organism>
<name>A0A2W1N1A1_9FLAO</name>
<evidence type="ECO:0000256" key="4">
    <source>
        <dbReference type="ARBA" id="ARBA00023136"/>
    </source>
</evidence>
<evidence type="ECO:0000256" key="1">
    <source>
        <dbReference type="ARBA" id="ARBA00004141"/>
    </source>
</evidence>
<keyword evidence="2 5" id="KW-0812">Transmembrane</keyword>
<feature type="transmembrane region" description="Helical" evidence="5">
    <location>
        <begin position="318"/>
        <end position="344"/>
    </location>
</feature>
<keyword evidence="3 5" id="KW-1133">Transmembrane helix</keyword>
<evidence type="ECO:0000313" key="8">
    <source>
        <dbReference type="Proteomes" id="UP000249248"/>
    </source>
</evidence>
<evidence type="ECO:0000313" key="7">
    <source>
        <dbReference type="EMBL" id="PZE16711.1"/>
    </source>
</evidence>
<sequence>MTFLLKQYNKQKEVTMSNLKLIIGREYNTRVRKKSFLATTILIPIVFIGFMFGVMYLGLEDEKQVKVLVADPGGWCGTKIFQEDPLNTPAQFYFYENYIDSAAQFLNDPKFEEYDILISLNEKVPQNRRVVAYYKKNPSLKIKSYIENRIEARIREYFALKKTDLTLQQYNLIQLPFDFKFLDALDPEGKDDSARRATVGFGFAILIYFFIFFYSNQVMRGVIEEKTNRVVEIIISSVKPFHLMLGKITGIGLVGLTQFMIWVVMSGIGLFLLRIFVFPDMVDPANWDAAAMENGEIVNQGIAQSNDFVNFIYFDINWFVMISFFLIYFIGGFLIYSGIFAMIGAMVDSETDTQQLVLPVTMPLILAYLVASLMLTNPESVIGTWFSVIPLTSPIVMVVKVAIGTVSPFILIVSIVLLILTFIATTWMAAKIYRTGILMYGKKASWREVLKWLKYK</sequence>
<feature type="transmembrane region" description="Helical" evidence="5">
    <location>
        <begin position="36"/>
        <end position="59"/>
    </location>
</feature>
<comment type="subcellular location">
    <subcellularLocation>
        <location evidence="1">Membrane</location>
        <topology evidence="1">Multi-pass membrane protein</topology>
    </subcellularLocation>
</comment>
<dbReference type="AlphaFoldDB" id="A0A2W1N1A1"/>
<feature type="transmembrane region" description="Helical" evidence="5">
    <location>
        <begin position="382"/>
        <end position="403"/>
    </location>
</feature>
<dbReference type="InterPro" id="IPR013525">
    <property type="entry name" value="ABC2_TM"/>
</dbReference>
<evidence type="ECO:0000256" key="5">
    <source>
        <dbReference type="SAM" id="Phobius"/>
    </source>
</evidence>
<dbReference type="GO" id="GO:0140359">
    <property type="term" value="F:ABC-type transporter activity"/>
    <property type="evidence" value="ECO:0007669"/>
    <property type="project" value="InterPro"/>
</dbReference>
<dbReference type="GO" id="GO:0016020">
    <property type="term" value="C:membrane"/>
    <property type="evidence" value="ECO:0007669"/>
    <property type="project" value="UniProtKB-SubCell"/>
</dbReference>
<accession>A0A2W1N1A1</accession>
<keyword evidence="8" id="KW-1185">Reference proteome</keyword>
<dbReference type="PANTHER" id="PTHR43471">
    <property type="entry name" value="ABC TRANSPORTER PERMEASE"/>
    <property type="match status" value="1"/>
</dbReference>
<proteinExistence type="predicted"/>
<protein>
    <submittedName>
        <fullName evidence="7">ABC transporter permease</fullName>
    </submittedName>
</protein>
<keyword evidence="4 5" id="KW-0472">Membrane</keyword>
<evidence type="ECO:0000256" key="3">
    <source>
        <dbReference type="ARBA" id="ARBA00022989"/>
    </source>
</evidence>
<feature type="transmembrane region" description="Helical" evidence="5">
    <location>
        <begin position="197"/>
        <end position="215"/>
    </location>
</feature>
<gene>
    <name evidence="7" type="ORF">DNU06_10640</name>
</gene>
<dbReference type="PANTHER" id="PTHR43471:SF3">
    <property type="entry name" value="ABC TRANSPORTER PERMEASE PROTEIN NATB"/>
    <property type="match status" value="1"/>
</dbReference>
<feature type="domain" description="ABC-2 type transporter transmembrane" evidence="6">
    <location>
        <begin position="34"/>
        <end position="430"/>
    </location>
</feature>
<dbReference type="Proteomes" id="UP000249248">
    <property type="component" value="Unassembled WGS sequence"/>
</dbReference>
<reference evidence="7 8" key="1">
    <citation type="submission" date="2018-06" db="EMBL/GenBank/DDBJ databases">
        <title>The draft genome sequence of Crocinitomix sp. SM1701.</title>
        <authorList>
            <person name="Zhang X."/>
        </authorList>
    </citation>
    <scope>NUCLEOTIDE SEQUENCE [LARGE SCALE GENOMIC DNA]</scope>
    <source>
        <strain evidence="7 8">SM1701</strain>
    </source>
</reference>
<feature type="transmembrane region" description="Helical" evidence="5">
    <location>
        <begin position="409"/>
        <end position="430"/>
    </location>
</feature>
<feature type="transmembrane region" description="Helical" evidence="5">
    <location>
        <begin position="248"/>
        <end position="273"/>
    </location>
</feature>
<dbReference type="Gene3D" id="3.40.190.10">
    <property type="entry name" value="Periplasmic binding protein-like II"/>
    <property type="match status" value="1"/>
</dbReference>